<feature type="compositionally biased region" description="Low complexity" evidence="1">
    <location>
        <begin position="35"/>
        <end position="44"/>
    </location>
</feature>
<protein>
    <recommendedName>
        <fullName evidence="4">Alpha-ketoglutarate-dependent dioxygenase AlkB-like domain-containing protein</fullName>
    </recommendedName>
</protein>
<dbReference type="HOGENOM" id="CLU_971793_0_0_1"/>
<evidence type="ECO:0000313" key="3">
    <source>
        <dbReference type="EMBL" id="EOD23621.1"/>
    </source>
</evidence>
<feature type="non-terminal residue" evidence="3">
    <location>
        <position position="288"/>
    </location>
</feature>
<dbReference type="GeneID" id="17269204"/>
<gene>
    <name evidence="3" type="ORF">EMIHUDRAFT_116295</name>
</gene>
<feature type="chain" id="PRO_5009974862" description="Alpha-ketoglutarate-dependent dioxygenase AlkB-like domain-containing protein" evidence="2">
    <location>
        <begin position="24"/>
        <end position="288"/>
    </location>
</feature>
<name>R1EKX4_EMIHU</name>
<evidence type="ECO:0000256" key="1">
    <source>
        <dbReference type="SAM" id="MobiDB-lite"/>
    </source>
</evidence>
<reference evidence="3" key="1">
    <citation type="submission" date="2012-07" db="EMBL/GenBank/DDBJ databases">
        <title>Genome variability drives Emilianias global distribution.</title>
        <authorList>
            <consortium name="DOE Joint Genome Institute"/>
            <person name="Read B."/>
            <person name="Kegel J."/>
            <person name="Klute M."/>
            <person name="Kuo A."/>
            <person name="Lefebvre S.C."/>
            <person name="Maumus F."/>
            <person name="Mayer C."/>
            <person name="Miller J."/>
            <person name="Allen A."/>
            <person name="Bidle K."/>
            <person name="Borodovsky M."/>
            <person name="Bowler C."/>
            <person name="Brownlee C."/>
            <person name="Claverie J.-M."/>
            <person name="Cock M."/>
            <person name="De Vargas C."/>
            <person name="Elias M."/>
            <person name="Frickenhaus S."/>
            <person name="Gladyshev V.N."/>
            <person name="Gonzalez K."/>
            <person name="Guda C."/>
            <person name="Hadaegh A."/>
            <person name="Herman E."/>
            <person name="Iglesias-Rodriguez D."/>
            <person name="Jones B."/>
            <person name="Lawson T."/>
            <person name="Leese F."/>
            <person name="Lin Y.-C."/>
            <person name="Lindquist E."/>
            <person name="Lobanov A."/>
            <person name="Lucas S."/>
            <person name="Malik S.-H.B."/>
            <person name="Marsh M.E."/>
            <person name="Mock T."/>
            <person name="Monier A."/>
            <person name="Moreau H."/>
            <person name="Mueller-Roeber B."/>
            <person name="Napier J."/>
            <person name="Ogata H."/>
            <person name="Parker M."/>
            <person name="Probert I."/>
            <person name="Quesneville H."/>
            <person name="Raines C."/>
            <person name="Rensing S."/>
            <person name="Riano-Pachon D.M."/>
            <person name="Richier S."/>
            <person name="Rokitta S."/>
            <person name="Salamov A."/>
            <person name="Sarno A.F."/>
            <person name="Schmutz J."/>
            <person name="Schroeder D."/>
            <person name="Shiraiwa Y."/>
            <person name="Soanes D.M."/>
            <person name="Valentin K."/>
            <person name="Van Der Giezen M."/>
            <person name="Van Der Peer Y."/>
            <person name="Vardi A."/>
            <person name="Verret F."/>
            <person name="Von Dassow P."/>
            <person name="Wheeler G."/>
            <person name="Williams B."/>
            <person name="Wilson W."/>
            <person name="Wolfe G."/>
            <person name="Wurch L.L."/>
            <person name="Young J."/>
            <person name="Dacks J.B."/>
            <person name="Delwiche C.F."/>
            <person name="Dyhrman S."/>
            <person name="Glockner G."/>
            <person name="John U."/>
            <person name="Richards T."/>
            <person name="Worden A.Z."/>
            <person name="Zhang X."/>
            <person name="Grigoriev I.V."/>
        </authorList>
    </citation>
    <scope>NUCLEOTIDE SEQUENCE</scope>
    <source>
        <strain evidence="3">CCMP1516</strain>
    </source>
</reference>
<dbReference type="AlphaFoldDB" id="R1EKX4"/>
<keyword evidence="2" id="KW-0732">Signal</keyword>
<sequence length="288" mass="31530">MVASLLAAAALVAALQWLLSSSAATDAGSQRRRASSSSPASPSSPRERRAASEVSAQRRGADAYSGHEWRNLSRSLPHCLSSQAELMSIPVPWPGFHALCIESFGDGEVSVLLHARSARHGDAGGAPSETSAGERRIYAASLTRLRRGQFLWPGVRIGHKFRVPIPRVAEDGEHSETRMVARIGPSVKPLVLVLSGFLSDGECDFIKSYAASRMVVRYEKGQKYGAHRDFFNPNDYHRHFRALLRQPSMLRSVEYGARNRLATVFWRLRPGAGSRGEAPPLFTASRVV</sequence>
<accession>R1EKX4</accession>
<proteinExistence type="predicted"/>
<organism evidence="3">
    <name type="scientific">Emiliania huxleyi</name>
    <name type="common">Coccolithophore</name>
    <name type="synonym">Pontosphaera huxleyi</name>
    <dbReference type="NCBI Taxonomy" id="2903"/>
    <lineage>
        <taxon>Eukaryota</taxon>
        <taxon>Haptista</taxon>
        <taxon>Haptophyta</taxon>
        <taxon>Prymnesiophyceae</taxon>
        <taxon>Isochrysidales</taxon>
        <taxon>Noelaerhabdaceae</taxon>
        <taxon>Emiliania</taxon>
    </lineage>
</organism>
<dbReference type="EMBL" id="KB865560">
    <property type="protein sequence ID" value="EOD23621.1"/>
    <property type="molecule type" value="Genomic_DNA"/>
</dbReference>
<feature type="region of interest" description="Disordered" evidence="1">
    <location>
        <begin position="28"/>
        <end position="62"/>
    </location>
</feature>
<feature type="signal peptide" evidence="2">
    <location>
        <begin position="1"/>
        <end position="23"/>
    </location>
</feature>
<evidence type="ECO:0008006" key="4">
    <source>
        <dbReference type="Google" id="ProtNLM"/>
    </source>
</evidence>
<dbReference type="RefSeq" id="XP_005776050.1">
    <property type="nucleotide sequence ID" value="XM_005775993.1"/>
</dbReference>
<evidence type="ECO:0000256" key="2">
    <source>
        <dbReference type="SAM" id="SignalP"/>
    </source>
</evidence>
<dbReference type="KEGG" id="ehx:EMIHUDRAFT_116295"/>